<feature type="transmembrane region" description="Helical" evidence="5">
    <location>
        <begin position="6"/>
        <end position="23"/>
    </location>
</feature>
<keyword evidence="2 5" id="KW-0812">Transmembrane</keyword>
<evidence type="ECO:0000256" key="5">
    <source>
        <dbReference type="SAM" id="Phobius"/>
    </source>
</evidence>
<evidence type="ECO:0000256" key="1">
    <source>
        <dbReference type="ARBA" id="ARBA00004141"/>
    </source>
</evidence>
<feature type="transmembrane region" description="Helical" evidence="5">
    <location>
        <begin position="78"/>
        <end position="95"/>
    </location>
</feature>
<feature type="transmembrane region" description="Helical" evidence="5">
    <location>
        <begin position="126"/>
        <end position="144"/>
    </location>
</feature>
<evidence type="ECO:0000256" key="3">
    <source>
        <dbReference type="ARBA" id="ARBA00022989"/>
    </source>
</evidence>
<feature type="transmembrane region" description="Helical" evidence="5">
    <location>
        <begin position="43"/>
        <end position="66"/>
    </location>
</feature>
<feature type="transmembrane region" description="Helical" evidence="5">
    <location>
        <begin position="150"/>
        <end position="168"/>
    </location>
</feature>
<gene>
    <name evidence="6" type="ORF">KEU06_14580</name>
</gene>
<accession>A0A942I8Y9</accession>
<dbReference type="InterPro" id="IPR007269">
    <property type="entry name" value="ICMT_MeTrfase"/>
</dbReference>
<evidence type="ECO:0000256" key="2">
    <source>
        <dbReference type="ARBA" id="ARBA00022692"/>
    </source>
</evidence>
<protein>
    <submittedName>
        <fullName evidence="6">Isoprenylcysteine carboxylmethyltransferase family protein</fullName>
    </submittedName>
</protein>
<sequence>MSISTALAAKIVWLLGIVAWYVIRYPFERRAKRVRVVTDRRSLLDRVGLVSAVLGMAVLPAIYVFTGFPDTADYPARWWAVVLGAAIVVAGLWTFRRSHKELGRNWSITLEIRDEHRLISSGPYALVRHPMYTSFFLIALGQLFLLPNWFAGPIGLVGFAVLFFVRVAKEERMMLETFGPQYTTYMGRTKRLIPYIY</sequence>
<dbReference type="Pfam" id="PF04140">
    <property type="entry name" value="ICMT"/>
    <property type="match status" value="1"/>
</dbReference>
<comment type="subcellular location">
    <subcellularLocation>
        <location evidence="1">Membrane</location>
        <topology evidence="1">Multi-pass membrane protein</topology>
    </subcellularLocation>
</comment>
<keyword evidence="4 5" id="KW-0472">Membrane</keyword>
<dbReference type="GO" id="GO:0016020">
    <property type="term" value="C:membrane"/>
    <property type="evidence" value="ECO:0007669"/>
    <property type="project" value="UniProtKB-SubCell"/>
</dbReference>
<evidence type="ECO:0000313" key="7">
    <source>
        <dbReference type="Proteomes" id="UP000680348"/>
    </source>
</evidence>
<keyword evidence="7" id="KW-1185">Reference proteome</keyword>
<name>A0A942I8Y9_9HYPH</name>
<reference evidence="6" key="1">
    <citation type="submission" date="2021-04" db="EMBL/GenBank/DDBJ databases">
        <title>Pseudaminobacter soli sp. nov., isolated from paddy soil contaminated by heavy metals.</title>
        <authorList>
            <person name="Zhang K."/>
        </authorList>
    </citation>
    <scope>NUCLEOTIDE SEQUENCE</scope>
    <source>
        <strain evidence="6">19-2017</strain>
    </source>
</reference>
<evidence type="ECO:0000313" key="6">
    <source>
        <dbReference type="EMBL" id="MBS3649835.1"/>
    </source>
</evidence>
<dbReference type="PANTHER" id="PTHR12714">
    <property type="entry name" value="PROTEIN-S ISOPRENYLCYSTEINE O-METHYLTRANSFERASE"/>
    <property type="match status" value="1"/>
</dbReference>
<dbReference type="AlphaFoldDB" id="A0A942I8Y9"/>
<dbReference type="RefSeq" id="WP_188255391.1">
    <property type="nucleotide sequence ID" value="NZ_JABVCF010000007.1"/>
</dbReference>
<evidence type="ECO:0000256" key="4">
    <source>
        <dbReference type="ARBA" id="ARBA00023136"/>
    </source>
</evidence>
<dbReference type="Proteomes" id="UP000680348">
    <property type="component" value="Unassembled WGS sequence"/>
</dbReference>
<proteinExistence type="predicted"/>
<dbReference type="InterPro" id="IPR054851">
    <property type="entry name" value="Isoprenylcys_mtase"/>
</dbReference>
<dbReference type="NCBIfam" id="NF040696">
    <property type="entry name" value="isopcys_mtase"/>
    <property type="match status" value="1"/>
</dbReference>
<dbReference type="Gene3D" id="1.20.120.1630">
    <property type="match status" value="1"/>
</dbReference>
<organism evidence="6 7">
    <name type="scientific">Pseudaminobacter soli</name>
    <name type="common">ex Zhang et al. 2022</name>
    <dbReference type="NCBI Taxonomy" id="2831468"/>
    <lineage>
        <taxon>Bacteria</taxon>
        <taxon>Pseudomonadati</taxon>
        <taxon>Pseudomonadota</taxon>
        <taxon>Alphaproteobacteria</taxon>
        <taxon>Hyphomicrobiales</taxon>
        <taxon>Phyllobacteriaceae</taxon>
        <taxon>Pseudaminobacter</taxon>
    </lineage>
</organism>
<dbReference type="EMBL" id="JAGWCR010000007">
    <property type="protein sequence ID" value="MBS3649835.1"/>
    <property type="molecule type" value="Genomic_DNA"/>
</dbReference>
<keyword evidence="3 5" id="KW-1133">Transmembrane helix</keyword>
<comment type="caution">
    <text evidence="6">The sequence shown here is derived from an EMBL/GenBank/DDBJ whole genome shotgun (WGS) entry which is preliminary data.</text>
</comment>
<dbReference type="PANTHER" id="PTHR12714:SF9">
    <property type="entry name" value="PROTEIN-S-ISOPRENYLCYSTEINE O-METHYLTRANSFERASE"/>
    <property type="match status" value="1"/>
</dbReference>
<dbReference type="GO" id="GO:0004671">
    <property type="term" value="F:protein C-terminal S-isoprenylcysteine carboxyl O-methyltransferase activity"/>
    <property type="evidence" value="ECO:0007669"/>
    <property type="project" value="InterPro"/>
</dbReference>